<dbReference type="STRING" id="320771.Cflav_PD1914"/>
<dbReference type="InterPro" id="IPR024370">
    <property type="entry name" value="PBP_domain"/>
</dbReference>
<feature type="signal peptide" evidence="4">
    <location>
        <begin position="1"/>
        <end position="23"/>
    </location>
</feature>
<name>B9XLG3_PEDPL</name>
<evidence type="ECO:0000256" key="3">
    <source>
        <dbReference type="ARBA" id="ARBA00022729"/>
    </source>
</evidence>
<feature type="domain" description="PBP" evidence="5">
    <location>
        <begin position="20"/>
        <end position="263"/>
    </location>
</feature>
<feature type="chain" id="PRO_5027155117" description="Phosphate-binding protein" evidence="4">
    <location>
        <begin position="24"/>
        <end position="283"/>
    </location>
</feature>
<reference evidence="6 7" key="1">
    <citation type="journal article" date="2011" name="J. Bacteriol.">
        <title>Genome sequence of 'Pedosphaera parvula' Ellin514, an aerobic Verrucomicrobial isolate from pasture soil.</title>
        <authorList>
            <person name="Kant R."/>
            <person name="van Passel M.W."/>
            <person name="Sangwan P."/>
            <person name="Palva A."/>
            <person name="Lucas S."/>
            <person name="Copeland A."/>
            <person name="Lapidus A."/>
            <person name="Glavina Del Rio T."/>
            <person name="Dalin E."/>
            <person name="Tice H."/>
            <person name="Bruce D."/>
            <person name="Goodwin L."/>
            <person name="Pitluck S."/>
            <person name="Chertkov O."/>
            <person name="Larimer F.W."/>
            <person name="Land M.L."/>
            <person name="Hauser L."/>
            <person name="Brettin T.S."/>
            <person name="Detter J.C."/>
            <person name="Han S."/>
            <person name="de Vos W.M."/>
            <person name="Janssen P.H."/>
            <person name="Smidt H."/>
        </authorList>
    </citation>
    <scope>NUCLEOTIDE SEQUENCE [LARGE SCALE GENOMIC DNA]</scope>
    <source>
        <strain evidence="6 7">Ellin514</strain>
    </source>
</reference>
<dbReference type="PANTHER" id="PTHR30570:SF1">
    <property type="entry name" value="PHOSPHATE-BINDING PROTEIN PSTS"/>
    <property type="match status" value="1"/>
</dbReference>
<dbReference type="CDD" id="cd13653">
    <property type="entry name" value="PBP2_phosphate_like_1"/>
    <property type="match status" value="1"/>
</dbReference>
<dbReference type="Pfam" id="PF12849">
    <property type="entry name" value="PBP_like_2"/>
    <property type="match status" value="1"/>
</dbReference>
<dbReference type="RefSeq" id="WP_007416652.1">
    <property type="nucleotide sequence ID" value="NZ_ABOX02000029.1"/>
</dbReference>
<dbReference type="EMBL" id="ABOX02000029">
    <property type="protein sequence ID" value="EEF59366.1"/>
    <property type="molecule type" value="Genomic_DNA"/>
</dbReference>
<comment type="similarity">
    <text evidence="1 4">Belongs to the PstS family.</text>
</comment>
<dbReference type="PANTHER" id="PTHR30570">
    <property type="entry name" value="PERIPLASMIC PHOSPHATE BINDING COMPONENT OF PHOSPHATE ABC TRANSPORTER"/>
    <property type="match status" value="1"/>
</dbReference>
<dbReference type="SUPFAM" id="SSF53850">
    <property type="entry name" value="Periplasmic binding protein-like II"/>
    <property type="match status" value="1"/>
</dbReference>
<sequence length="283" mass="30752" precursor="true">MKKLTTKIAIIAATLATAISAHAGSITVKGSDTLVILAQKWAEVYMGKHPETKIQVSGGGSGVGFAALQSKQTDIADASRKIKSTEIQACIRAFYKAPREYKVAVDGLSVYVNNDNPVKELSLEQLEGIFTGRIKNWKEVGGNDGPISVYSRENNSGTYEFFKEHVLKGKDFVASAQMAQGTAMLLQGVSKDKGAIGYGGAAYGAGARALGIKKDENSKAIEPNEETVLNQTYPIWRYLYNYVNPALDKGEVASYLSWIRSDEGQKIVKEVGYYPLPANLREK</sequence>
<organism evidence="6 7">
    <name type="scientific">Pedosphaera parvula (strain Ellin514)</name>
    <dbReference type="NCBI Taxonomy" id="320771"/>
    <lineage>
        <taxon>Bacteria</taxon>
        <taxon>Pseudomonadati</taxon>
        <taxon>Verrucomicrobiota</taxon>
        <taxon>Pedosphaerae</taxon>
        <taxon>Pedosphaerales</taxon>
        <taxon>Pedosphaeraceae</taxon>
        <taxon>Pedosphaera</taxon>
    </lineage>
</organism>
<accession>B9XLG3</accession>
<evidence type="ECO:0000313" key="7">
    <source>
        <dbReference type="Proteomes" id="UP000003688"/>
    </source>
</evidence>
<comment type="function">
    <text evidence="4">Involved in the system for phosphate transport across the cytoplasmic membrane.</text>
</comment>
<keyword evidence="4" id="KW-0592">Phosphate transport</keyword>
<evidence type="ECO:0000259" key="5">
    <source>
        <dbReference type="Pfam" id="PF12849"/>
    </source>
</evidence>
<keyword evidence="2 4" id="KW-0813">Transport</keyword>
<dbReference type="OrthoDB" id="181991at2"/>
<evidence type="ECO:0000256" key="4">
    <source>
        <dbReference type="RuleBase" id="RU367119"/>
    </source>
</evidence>
<dbReference type="NCBIfam" id="TIGR02136">
    <property type="entry name" value="ptsS_2"/>
    <property type="match status" value="1"/>
</dbReference>
<keyword evidence="3 4" id="KW-0732">Signal</keyword>
<evidence type="ECO:0000256" key="2">
    <source>
        <dbReference type="ARBA" id="ARBA00022448"/>
    </source>
</evidence>
<dbReference type="InterPro" id="IPR050811">
    <property type="entry name" value="Phosphate_ABC_transporter"/>
</dbReference>
<evidence type="ECO:0000256" key="1">
    <source>
        <dbReference type="ARBA" id="ARBA00008725"/>
    </source>
</evidence>
<dbReference type="GO" id="GO:0042301">
    <property type="term" value="F:phosphate ion binding"/>
    <property type="evidence" value="ECO:0007669"/>
    <property type="project" value="UniProtKB-UniRule"/>
</dbReference>
<comment type="caution">
    <text evidence="6">The sequence shown here is derived from an EMBL/GenBank/DDBJ whole genome shotgun (WGS) entry which is preliminary data.</text>
</comment>
<proteinExistence type="inferred from homology"/>
<dbReference type="GO" id="GO:0006817">
    <property type="term" value="P:phosphate ion transport"/>
    <property type="evidence" value="ECO:0007669"/>
    <property type="project" value="UniProtKB-UniRule"/>
</dbReference>
<dbReference type="Proteomes" id="UP000003688">
    <property type="component" value="Unassembled WGS sequence"/>
</dbReference>
<protein>
    <recommendedName>
        <fullName evidence="4">Phosphate-binding protein</fullName>
    </recommendedName>
</protein>
<dbReference type="AlphaFoldDB" id="B9XLG3"/>
<dbReference type="InterPro" id="IPR011862">
    <property type="entry name" value="Phos-bd"/>
</dbReference>
<gene>
    <name evidence="6" type="ORF">Cflav_PD1914</name>
</gene>
<keyword evidence="7" id="KW-1185">Reference proteome</keyword>
<dbReference type="Gene3D" id="3.40.190.10">
    <property type="entry name" value="Periplasmic binding protein-like II"/>
    <property type="match status" value="2"/>
</dbReference>
<evidence type="ECO:0000313" key="6">
    <source>
        <dbReference type="EMBL" id="EEF59366.1"/>
    </source>
</evidence>